<feature type="transmembrane region" description="Helical" evidence="1">
    <location>
        <begin position="249"/>
        <end position="271"/>
    </location>
</feature>
<dbReference type="InterPro" id="IPR050327">
    <property type="entry name" value="Proton-linked_MCT"/>
</dbReference>
<dbReference type="GO" id="GO:0022857">
    <property type="term" value="F:transmembrane transporter activity"/>
    <property type="evidence" value="ECO:0007669"/>
    <property type="project" value="InterPro"/>
</dbReference>
<feature type="transmembrane region" description="Helical" evidence="1">
    <location>
        <begin position="354"/>
        <end position="374"/>
    </location>
</feature>
<organism evidence="2 3">
    <name type="scientific">Pelagomonas calceolata</name>
    <dbReference type="NCBI Taxonomy" id="35677"/>
    <lineage>
        <taxon>Eukaryota</taxon>
        <taxon>Sar</taxon>
        <taxon>Stramenopiles</taxon>
        <taxon>Ochrophyta</taxon>
        <taxon>Pelagophyceae</taxon>
        <taxon>Pelagomonadales</taxon>
        <taxon>Pelagomonadaceae</taxon>
        <taxon>Pelagomonas</taxon>
    </lineage>
</organism>
<dbReference type="SUPFAM" id="SSF103473">
    <property type="entry name" value="MFS general substrate transporter"/>
    <property type="match status" value="1"/>
</dbReference>
<keyword evidence="1" id="KW-1133">Transmembrane helix</keyword>
<dbReference type="Pfam" id="PF07690">
    <property type="entry name" value="MFS_1"/>
    <property type="match status" value="1"/>
</dbReference>
<name>A0A8J2SBI6_9STRA</name>
<feature type="transmembrane region" description="Helical" evidence="1">
    <location>
        <begin position="155"/>
        <end position="176"/>
    </location>
</feature>
<feature type="transmembrane region" description="Helical" evidence="1">
    <location>
        <begin position="217"/>
        <end position="243"/>
    </location>
</feature>
<dbReference type="EMBL" id="CAKKNE010000002">
    <property type="protein sequence ID" value="CAH0369698.1"/>
    <property type="molecule type" value="Genomic_DNA"/>
</dbReference>
<keyword evidence="3" id="KW-1185">Reference proteome</keyword>
<gene>
    <name evidence="2" type="ORF">PECAL_2P28300</name>
</gene>
<dbReference type="InterPro" id="IPR011701">
    <property type="entry name" value="MFS"/>
</dbReference>
<dbReference type="Proteomes" id="UP000789595">
    <property type="component" value="Unassembled WGS sequence"/>
</dbReference>
<evidence type="ECO:0000313" key="2">
    <source>
        <dbReference type="EMBL" id="CAH0369698.1"/>
    </source>
</evidence>
<dbReference type="PANTHER" id="PTHR11360">
    <property type="entry name" value="MONOCARBOXYLATE TRANSPORTER"/>
    <property type="match status" value="1"/>
</dbReference>
<reference evidence="2" key="1">
    <citation type="submission" date="2021-11" db="EMBL/GenBank/DDBJ databases">
        <authorList>
            <consortium name="Genoscope - CEA"/>
            <person name="William W."/>
        </authorList>
    </citation>
    <scope>NUCLEOTIDE SEQUENCE</scope>
</reference>
<dbReference type="InterPro" id="IPR036259">
    <property type="entry name" value="MFS_trans_sf"/>
</dbReference>
<dbReference type="Gene3D" id="1.20.1250.20">
    <property type="entry name" value="MFS general substrate transporter like domains"/>
    <property type="match status" value="2"/>
</dbReference>
<dbReference type="PANTHER" id="PTHR11360:SF284">
    <property type="entry name" value="EG:103B4.3 PROTEIN-RELATED"/>
    <property type="match status" value="1"/>
</dbReference>
<evidence type="ECO:0000256" key="1">
    <source>
        <dbReference type="SAM" id="Phobius"/>
    </source>
</evidence>
<dbReference type="OrthoDB" id="152385at2759"/>
<keyword evidence="1" id="KW-0812">Transmembrane</keyword>
<dbReference type="AlphaFoldDB" id="A0A8J2SBI6"/>
<dbReference type="InterPro" id="IPR003961">
    <property type="entry name" value="FN3_dom"/>
</dbReference>
<accession>A0A8J2SBI6</accession>
<dbReference type="InterPro" id="IPR013783">
    <property type="entry name" value="Ig-like_fold"/>
</dbReference>
<evidence type="ECO:0008006" key="4">
    <source>
        <dbReference type="Google" id="ProtNLM"/>
    </source>
</evidence>
<comment type="caution">
    <text evidence="2">The sequence shown here is derived from an EMBL/GenBank/DDBJ whole genome shotgun (WGS) entry which is preliminary data.</text>
</comment>
<protein>
    <recommendedName>
        <fullName evidence="4">Major facilitator superfamily (MFS) profile domain-containing protein</fullName>
    </recommendedName>
</protein>
<evidence type="ECO:0000313" key="3">
    <source>
        <dbReference type="Proteomes" id="UP000789595"/>
    </source>
</evidence>
<proteinExistence type="predicted"/>
<feature type="transmembrane region" description="Helical" evidence="1">
    <location>
        <begin position="126"/>
        <end position="143"/>
    </location>
</feature>
<keyword evidence="1" id="KW-0472">Membrane</keyword>
<dbReference type="Gene3D" id="2.60.40.10">
    <property type="entry name" value="Immunoglobulins"/>
    <property type="match status" value="1"/>
</dbReference>
<sequence>MADLAKPEYVSCTETSVTISTAGGEGVTVEYKEYPEDWSDAKSVAAAAECTVEELNPGSTYQFRLAQGEARGPELVVDTAAPNCTPGPWRVVFAAFAATAHGPGVHYIYGVFQAALLDARFSSSRALLGGAGGLSTCLMLLGARPAGTLQAAHGAGFVVGGGAAVAVVGLLLSAAATELWMLYVGFGVLVGVGHALQFAPCPVAVAEAFDGSDRAAVASGVATSGAGAGTAALGATVAAVVVWRNWRVAFVVVAASTVLFLAPAAAVFRHADRWRREVDKVTSLKMSRRLKHLCATAFCYAFGWEVPFVHLVSYAEDAGHAPSRAAGVVVAVGVGGSAGRILSARCADAVGVQAVFAVLIFVTALVDVVLPWVIEYASALYVYGFVGCRKPPAPSTRRWRLAWSRDRCSLALFAIK</sequence>
<dbReference type="CDD" id="cd00063">
    <property type="entry name" value="FN3"/>
    <property type="match status" value="1"/>
</dbReference>
<feature type="transmembrane region" description="Helical" evidence="1">
    <location>
        <begin position="182"/>
        <end position="205"/>
    </location>
</feature>
<feature type="transmembrane region" description="Helical" evidence="1">
    <location>
        <begin position="292"/>
        <end position="313"/>
    </location>
</feature>
<feature type="transmembrane region" description="Helical" evidence="1">
    <location>
        <begin position="325"/>
        <end position="342"/>
    </location>
</feature>